<keyword evidence="1" id="KW-0812">Transmembrane</keyword>
<keyword evidence="1" id="KW-1133">Transmembrane helix</keyword>
<reference evidence="2 3" key="1">
    <citation type="submission" date="2018-06" db="EMBL/GenBank/DDBJ databases">
        <authorList>
            <consortium name="Pathogen Informatics"/>
            <person name="Doyle S."/>
        </authorList>
    </citation>
    <scope>NUCLEOTIDE SEQUENCE [LARGE SCALE GENOMIC DNA]</scope>
    <source>
        <strain evidence="2 3">NCTC13093</strain>
    </source>
</reference>
<evidence type="ECO:0000256" key="1">
    <source>
        <dbReference type="SAM" id="Phobius"/>
    </source>
</evidence>
<proteinExistence type="predicted"/>
<evidence type="ECO:0000313" key="3">
    <source>
        <dbReference type="Proteomes" id="UP000250086"/>
    </source>
</evidence>
<dbReference type="Proteomes" id="UP000250086">
    <property type="component" value="Unassembled WGS sequence"/>
</dbReference>
<feature type="transmembrane region" description="Helical" evidence="1">
    <location>
        <begin position="6"/>
        <end position="26"/>
    </location>
</feature>
<organism evidence="2 3">
    <name type="scientific">Anaerobiospirillum thomasii</name>
    <dbReference type="NCBI Taxonomy" id="179995"/>
    <lineage>
        <taxon>Bacteria</taxon>
        <taxon>Pseudomonadati</taxon>
        <taxon>Pseudomonadota</taxon>
        <taxon>Gammaproteobacteria</taxon>
        <taxon>Aeromonadales</taxon>
        <taxon>Succinivibrionaceae</taxon>
        <taxon>Anaerobiospirillum</taxon>
    </lineage>
</organism>
<dbReference type="AlphaFoldDB" id="A0A2X0VQQ3"/>
<accession>A0A2X0VQQ3</accession>
<name>A0A2X0VQQ3_9GAMM</name>
<protein>
    <submittedName>
        <fullName evidence="2">Uncharacterized protein</fullName>
    </submittedName>
</protein>
<evidence type="ECO:0000313" key="2">
    <source>
        <dbReference type="EMBL" id="SPT70080.1"/>
    </source>
</evidence>
<keyword evidence="1" id="KW-0472">Membrane</keyword>
<dbReference type="EMBL" id="UAPV01000001">
    <property type="protein sequence ID" value="SPT70080.1"/>
    <property type="molecule type" value="Genomic_DNA"/>
</dbReference>
<gene>
    <name evidence="2" type="ORF">NCTC13093_01485</name>
</gene>
<keyword evidence="3" id="KW-1185">Reference proteome</keyword>
<sequence>MPGLIVAMFSLFSLAIVLGVIAYLLLKDLKDL</sequence>